<keyword evidence="2" id="KW-0560">Oxidoreductase</keyword>
<dbReference type="InterPro" id="IPR036396">
    <property type="entry name" value="Cyt_P450_sf"/>
</dbReference>
<keyword evidence="3" id="KW-0732">Signal</keyword>
<dbReference type="Proteomes" id="UP001174677">
    <property type="component" value="Unassembled WGS sequence"/>
</dbReference>
<sequence length="326" mass="36379">MTFSSSALCLLLLTWTLIWFRSSIARARKSKSCKIPPGPVPLPVVGNIFALGDKPHKSLAKLLGHITTVVISSAAMAKEIIRNNDLSFSNRTIPDAVRAVEHSKFSMAWLPQDLRRLKVQELLAYIQECYQHGVAVDIGKAAFSTSLNLLSSTIFQRHGLGDDAIEAGRANCGDYFPLLRRIDLQGIRKRMATHFTTMFRLFDDIINARLEERKRSDYQRGSRDVLDALLNITEGNRGVIDQNDIPHLLLGRNFELIPFGAGRPICPGMPLALGMVHLMLASLIHSFDWKLEGGVLPPEMDMEDKFGITIGKDQPLRVIPIPVQFL</sequence>
<dbReference type="PROSITE" id="PS00086">
    <property type="entry name" value="CYTOCHROME_P450"/>
    <property type="match status" value="1"/>
</dbReference>
<keyword evidence="2" id="KW-0503">Monooxygenase</keyword>
<keyword evidence="2" id="KW-0479">Metal-binding</keyword>
<reference evidence="4 5" key="1">
    <citation type="journal article" date="2023" name="Plant Biotechnol. J.">
        <title>Chromosome-level wild Hevea brasiliensis genome provides new tools for genomic-assisted breeding and valuable loci to elevate rubber yield.</title>
        <authorList>
            <person name="Cheng H."/>
            <person name="Song X."/>
            <person name="Hu Y."/>
            <person name="Wu T."/>
            <person name="Yang Q."/>
            <person name="An Z."/>
            <person name="Feng S."/>
            <person name="Deng Z."/>
            <person name="Wu W."/>
            <person name="Zeng X."/>
            <person name="Tu M."/>
            <person name="Wang X."/>
            <person name="Huang H."/>
        </authorList>
    </citation>
    <scope>NUCLEOTIDE SEQUENCE [LARGE SCALE GENOMIC DNA]</scope>
    <source>
        <strain evidence="4">MT/VB/25A 57/8</strain>
    </source>
</reference>
<protein>
    <recommendedName>
        <fullName evidence="6">Cytochrome P450</fullName>
    </recommendedName>
</protein>
<dbReference type="InterPro" id="IPR001128">
    <property type="entry name" value="Cyt_P450"/>
</dbReference>
<feature type="chain" id="PRO_5046970193" description="Cytochrome P450" evidence="3">
    <location>
        <begin position="28"/>
        <end position="326"/>
    </location>
</feature>
<keyword evidence="5" id="KW-1185">Reference proteome</keyword>
<keyword evidence="2" id="KW-0408">Iron</keyword>
<accession>A0ABQ9KBP6</accession>
<dbReference type="PANTHER" id="PTHR47950:SF48">
    <property type="entry name" value="CYTOCHROME P450 FAMILY PROTEIN, EXPRESSED"/>
    <property type="match status" value="1"/>
</dbReference>
<keyword evidence="2" id="KW-0349">Heme</keyword>
<organism evidence="4 5">
    <name type="scientific">Hevea brasiliensis</name>
    <name type="common">Para rubber tree</name>
    <name type="synonym">Siphonia brasiliensis</name>
    <dbReference type="NCBI Taxonomy" id="3981"/>
    <lineage>
        <taxon>Eukaryota</taxon>
        <taxon>Viridiplantae</taxon>
        <taxon>Streptophyta</taxon>
        <taxon>Embryophyta</taxon>
        <taxon>Tracheophyta</taxon>
        <taxon>Spermatophyta</taxon>
        <taxon>Magnoliopsida</taxon>
        <taxon>eudicotyledons</taxon>
        <taxon>Gunneridae</taxon>
        <taxon>Pentapetalae</taxon>
        <taxon>rosids</taxon>
        <taxon>fabids</taxon>
        <taxon>Malpighiales</taxon>
        <taxon>Euphorbiaceae</taxon>
        <taxon>Crotonoideae</taxon>
        <taxon>Micrandreae</taxon>
        <taxon>Hevea</taxon>
    </lineage>
</organism>
<gene>
    <name evidence="4" type="ORF">P3X46_034194</name>
</gene>
<comment type="caution">
    <text evidence="4">The sequence shown here is derived from an EMBL/GenBank/DDBJ whole genome shotgun (WGS) entry which is preliminary data.</text>
</comment>
<dbReference type="SUPFAM" id="SSF48264">
    <property type="entry name" value="Cytochrome P450"/>
    <property type="match status" value="1"/>
</dbReference>
<dbReference type="PANTHER" id="PTHR47950">
    <property type="entry name" value="CYTOCHROME P450, FAMILY 76, SUBFAMILY C, POLYPEPTIDE 5-RELATED"/>
    <property type="match status" value="1"/>
</dbReference>
<evidence type="ECO:0008006" key="6">
    <source>
        <dbReference type="Google" id="ProtNLM"/>
    </source>
</evidence>
<evidence type="ECO:0000256" key="1">
    <source>
        <dbReference type="ARBA" id="ARBA00010617"/>
    </source>
</evidence>
<proteinExistence type="inferred from homology"/>
<dbReference type="Gene3D" id="1.10.630.10">
    <property type="entry name" value="Cytochrome P450"/>
    <property type="match status" value="2"/>
</dbReference>
<dbReference type="EMBL" id="JARPOI010000284">
    <property type="protein sequence ID" value="KAJ9129034.1"/>
    <property type="molecule type" value="Genomic_DNA"/>
</dbReference>
<evidence type="ECO:0000256" key="2">
    <source>
        <dbReference type="RuleBase" id="RU000461"/>
    </source>
</evidence>
<name>A0ABQ9KBP6_HEVBR</name>
<evidence type="ECO:0000313" key="5">
    <source>
        <dbReference type="Proteomes" id="UP001174677"/>
    </source>
</evidence>
<comment type="similarity">
    <text evidence="1 2">Belongs to the cytochrome P450 family.</text>
</comment>
<dbReference type="InterPro" id="IPR017972">
    <property type="entry name" value="Cyt_P450_CS"/>
</dbReference>
<evidence type="ECO:0000256" key="3">
    <source>
        <dbReference type="SAM" id="SignalP"/>
    </source>
</evidence>
<dbReference type="Pfam" id="PF00067">
    <property type="entry name" value="p450"/>
    <property type="match status" value="1"/>
</dbReference>
<evidence type="ECO:0000313" key="4">
    <source>
        <dbReference type="EMBL" id="KAJ9129034.1"/>
    </source>
</evidence>
<feature type="signal peptide" evidence="3">
    <location>
        <begin position="1"/>
        <end position="27"/>
    </location>
</feature>